<dbReference type="InterPro" id="IPR042197">
    <property type="entry name" value="Apaf_helical"/>
</dbReference>
<dbReference type="EMBL" id="LRBV02000011">
    <property type="status" value="NOT_ANNOTATED_CDS"/>
    <property type="molecule type" value="Genomic_DNA"/>
</dbReference>
<dbReference type="RefSeq" id="XP_030942969.1">
    <property type="nucleotide sequence ID" value="XM_031087109.1"/>
</dbReference>
<dbReference type="Gene3D" id="3.40.50.300">
    <property type="entry name" value="P-loop containing nucleotide triphosphate hydrolases"/>
    <property type="match status" value="1"/>
</dbReference>
<dbReference type="Gene3D" id="3.40.50.10140">
    <property type="entry name" value="Toll/interleukin-1 receptor homology (TIR) domain"/>
    <property type="match status" value="1"/>
</dbReference>
<dbReference type="RefSeq" id="XP_030942970.1">
    <property type="nucleotide sequence ID" value="XM_031087110.1"/>
</dbReference>
<evidence type="ECO:0000256" key="2">
    <source>
        <dbReference type="ARBA" id="ARBA00022737"/>
    </source>
</evidence>
<dbReference type="SUPFAM" id="SSF52540">
    <property type="entry name" value="P-loop containing nucleoside triphosphate hydrolases"/>
    <property type="match status" value="1"/>
</dbReference>
<evidence type="ECO:0000256" key="3">
    <source>
        <dbReference type="ARBA" id="ARBA00023027"/>
    </source>
</evidence>
<dbReference type="PRINTS" id="PR00364">
    <property type="entry name" value="DISEASERSIST"/>
</dbReference>
<dbReference type="RefSeq" id="XP_030942975.1">
    <property type="nucleotide sequence ID" value="XM_031087115.1"/>
</dbReference>
<dbReference type="GO" id="GO:0007165">
    <property type="term" value="P:signal transduction"/>
    <property type="evidence" value="ECO:0007669"/>
    <property type="project" value="InterPro"/>
</dbReference>
<accession>A0A7N2N0D4</accession>
<dbReference type="InterPro" id="IPR035897">
    <property type="entry name" value="Toll_tir_struct_dom_sf"/>
</dbReference>
<dbReference type="SUPFAM" id="SSF52200">
    <property type="entry name" value="Toll/Interleukin receptor TIR domain"/>
    <property type="match status" value="1"/>
</dbReference>
<dbReference type="SUPFAM" id="SSF52058">
    <property type="entry name" value="L domain-like"/>
    <property type="match status" value="1"/>
</dbReference>
<dbReference type="Pfam" id="PF00931">
    <property type="entry name" value="NB-ARC"/>
    <property type="match status" value="1"/>
</dbReference>
<proteinExistence type="predicted"/>
<evidence type="ECO:0000259" key="5">
    <source>
        <dbReference type="PROSITE" id="PS50104"/>
    </source>
</evidence>
<dbReference type="RefSeq" id="XP_030942967.1">
    <property type="nucleotide sequence ID" value="XM_031087107.1"/>
</dbReference>
<dbReference type="RefSeq" id="XP_030942980.1">
    <property type="nucleotide sequence ID" value="XM_031087120.1"/>
</dbReference>
<dbReference type="Gene3D" id="1.10.8.430">
    <property type="entry name" value="Helical domain of apoptotic protease-activating factors"/>
    <property type="match status" value="1"/>
</dbReference>
<dbReference type="OrthoDB" id="10302649at2759"/>
<dbReference type="InterPro" id="IPR027417">
    <property type="entry name" value="P-loop_NTPase"/>
</dbReference>
<evidence type="ECO:0000313" key="7">
    <source>
        <dbReference type="Proteomes" id="UP000594261"/>
    </source>
</evidence>
<dbReference type="InterPro" id="IPR032675">
    <property type="entry name" value="LRR_dom_sf"/>
</dbReference>
<reference evidence="6 7" key="1">
    <citation type="journal article" date="2016" name="G3 (Bethesda)">
        <title>First Draft Assembly and Annotation of the Genome of a California Endemic Oak Quercus lobata Nee (Fagaceae).</title>
        <authorList>
            <person name="Sork V.L."/>
            <person name="Fitz-Gibbon S.T."/>
            <person name="Puiu D."/>
            <person name="Crepeau M."/>
            <person name="Gugger P.F."/>
            <person name="Sherman R."/>
            <person name="Stevens K."/>
            <person name="Langley C.H."/>
            <person name="Pellegrini M."/>
            <person name="Salzberg S.L."/>
        </authorList>
    </citation>
    <scope>NUCLEOTIDE SEQUENCE [LARGE SCALE GENOMIC DNA]</scope>
    <source>
        <strain evidence="6 7">cv. SW786</strain>
    </source>
</reference>
<dbReference type="RefSeq" id="XP_030942978.1">
    <property type="nucleotide sequence ID" value="XM_031087118.1"/>
</dbReference>
<evidence type="ECO:0000256" key="4">
    <source>
        <dbReference type="SAM" id="MobiDB-lite"/>
    </source>
</evidence>
<keyword evidence="3" id="KW-0520">NAD</keyword>
<dbReference type="RefSeq" id="XP_030942968.1">
    <property type="nucleotide sequence ID" value="XM_031087108.1"/>
</dbReference>
<dbReference type="RefSeq" id="XP_030942966.1">
    <property type="nucleotide sequence ID" value="XM_031087106.1"/>
</dbReference>
<keyword evidence="7" id="KW-1185">Reference proteome</keyword>
<dbReference type="SMART" id="SM00255">
    <property type="entry name" value="TIR"/>
    <property type="match status" value="1"/>
</dbReference>
<dbReference type="InParanoid" id="A0A7N2N0D4"/>
<dbReference type="RefSeq" id="XP_030942972.1">
    <property type="nucleotide sequence ID" value="XM_031087112.1"/>
</dbReference>
<dbReference type="PROSITE" id="PS50104">
    <property type="entry name" value="TIR"/>
    <property type="match status" value="1"/>
</dbReference>
<dbReference type="GO" id="GO:0006952">
    <property type="term" value="P:defense response"/>
    <property type="evidence" value="ECO:0007669"/>
    <property type="project" value="InterPro"/>
</dbReference>
<dbReference type="GO" id="GO:0043531">
    <property type="term" value="F:ADP binding"/>
    <property type="evidence" value="ECO:0007669"/>
    <property type="project" value="InterPro"/>
</dbReference>
<dbReference type="RefSeq" id="XP_030942979.1">
    <property type="nucleotide sequence ID" value="XM_031087119.1"/>
</dbReference>
<evidence type="ECO:0000256" key="1">
    <source>
        <dbReference type="ARBA" id="ARBA00022614"/>
    </source>
</evidence>
<dbReference type="PANTHER" id="PTHR11017">
    <property type="entry name" value="LEUCINE-RICH REPEAT-CONTAINING PROTEIN"/>
    <property type="match status" value="1"/>
</dbReference>
<dbReference type="RefSeq" id="XP_030942971.1">
    <property type="nucleotide sequence ID" value="XM_031087111.1"/>
</dbReference>
<dbReference type="Pfam" id="PF01582">
    <property type="entry name" value="TIR"/>
    <property type="match status" value="1"/>
</dbReference>
<keyword evidence="1" id="KW-0433">Leucine-rich repeat</keyword>
<reference evidence="6" key="2">
    <citation type="submission" date="2021-01" db="UniProtKB">
        <authorList>
            <consortium name="EnsemblPlants"/>
        </authorList>
    </citation>
    <scope>IDENTIFICATION</scope>
</reference>
<dbReference type="InterPro" id="IPR044974">
    <property type="entry name" value="Disease_R_plants"/>
</dbReference>
<dbReference type="Gene3D" id="3.80.10.10">
    <property type="entry name" value="Ribonuclease Inhibitor"/>
    <property type="match status" value="3"/>
</dbReference>
<dbReference type="InterPro" id="IPR000157">
    <property type="entry name" value="TIR_dom"/>
</dbReference>
<dbReference type="InterPro" id="IPR058192">
    <property type="entry name" value="WHD_ROQ1-like"/>
</dbReference>
<dbReference type="Proteomes" id="UP000594261">
    <property type="component" value="Chromosome 11"/>
</dbReference>
<dbReference type="KEGG" id="qlo:115967952"/>
<dbReference type="RefSeq" id="XP_030942981.1">
    <property type="nucleotide sequence ID" value="XM_031087121.1"/>
</dbReference>
<feature type="domain" description="TIR" evidence="5">
    <location>
        <begin position="7"/>
        <end position="169"/>
    </location>
</feature>
<name>A0A7N2N0D4_QUELO</name>
<evidence type="ECO:0000313" key="6">
    <source>
        <dbReference type="EnsemblPlants" id="QL11p051292:mrna"/>
    </source>
</evidence>
<dbReference type="RefSeq" id="XP_030942976.1">
    <property type="nucleotide sequence ID" value="XM_031087116.1"/>
</dbReference>
<dbReference type="Pfam" id="PF23282">
    <property type="entry name" value="WHD_ROQ1"/>
    <property type="match status" value="1"/>
</dbReference>
<dbReference type="RefSeq" id="XP_030942973.1">
    <property type="nucleotide sequence ID" value="XM_031087113.1"/>
</dbReference>
<gene>
    <name evidence="6" type="primary">LOC115967952</name>
</gene>
<dbReference type="RefSeq" id="XP_030942974.1">
    <property type="nucleotide sequence ID" value="XM_031087114.1"/>
</dbReference>
<dbReference type="FunCoup" id="A0A7N2N0D4">
    <property type="interactions" value="414"/>
</dbReference>
<organism evidence="6 7">
    <name type="scientific">Quercus lobata</name>
    <name type="common">Valley oak</name>
    <dbReference type="NCBI Taxonomy" id="97700"/>
    <lineage>
        <taxon>Eukaryota</taxon>
        <taxon>Viridiplantae</taxon>
        <taxon>Streptophyta</taxon>
        <taxon>Embryophyta</taxon>
        <taxon>Tracheophyta</taxon>
        <taxon>Spermatophyta</taxon>
        <taxon>Magnoliopsida</taxon>
        <taxon>eudicotyledons</taxon>
        <taxon>Gunneridae</taxon>
        <taxon>Pentapetalae</taxon>
        <taxon>rosids</taxon>
        <taxon>fabids</taxon>
        <taxon>Fagales</taxon>
        <taxon>Fagaceae</taxon>
        <taxon>Quercus</taxon>
    </lineage>
</organism>
<dbReference type="RefSeq" id="XP_030942982.1">
    <property type="nucleotide sequence ID" value="XM_031087122.1"/>
</dbReference>
<dbReference type="InterPro" id="IPR002182">
    <property type="entry name" value="NB-ARC"/>
</dbReference>
<dbReference type="GeneID" id="115967952"/>
<dbReference type="FunFam" id="3.40.50.10140:FF:000007">
    <property type="entry name" value="Disease resistance protein (TIR-NBS-LRR class)"/>
    <property type="match status" value="1"/>
</dbReference>
<dbReference type="EnsemblPlants" id="QL11p051292:mrna">
    <property type="protein sequence ID" value="QL11p051292:mrna"/>
    <property type="gene ID" value="QL11p051292"/>
</dbReference>
<protein>
    <recommendedName>
        <fullName evidence="5">TIR domain-containing protein</fullName>
    </recommendedName>
</protein>
<sequence length="1290" mass="147628">MTSTHRWEYDVFLSFRGEDTRYGFTRHLYKALCDKDIYTFMDNKLRRGEKISEELLKTIKRSMISVIVFSENYASSKWCLDELVWILECRKNFGQLVLPVFYGIDPSEVRKQEGKFGVALAKHEKNFTDNIGKVHIWRAALKEVGSFSGFHYNNDCLESKFIQGLIERISNTTLNRTRLFVAKYPIGVDSHATKIEKLLNIELNDIRVVAIHGLGGIGKTTIVKAVYNKIVDGFEGSSFLENVKERFRTNDGIKQLQEILLSKLLGDGNLKVDNISRGITLIMERLRHKRVLLVLDDVDEQKQIENLLGKCDWLAPGSRILITTRDKHVLTTLEQDTLTYKVDEMDQHEACELFSLYAFQTNEPEEAYLQLSNQFINYANGLPLALEIIGSDLRRRRLCEWESALKKYKKIPNKKIIEILKISYEGLDQSEKDIFLDIAFFFNRKQKDYVVNILEACDLFPNSGIPKLIDKCLITIDWYGILSMHNLLQQMGEEIVQQESPQAPGKRTRLQDYADAFTVLTANTGTNKIRGIILWPPRPVTLEVHAQAFRRMKNIKFLIVNNVYIDGFLEYLPNSLVLLDWPNWSLSLPSNFCPQQLVYLNMPHSNIRIHKLFKQVLPFENLKGINLRGCESIQKLPDLWAPNLEILDLSYCTNLVKIHKPAGFLDKLKSWKLSNCKNLRALPRRLKFKSLEDFSLGSCESIEELPELCAPNLKILNLRSCKNLVKVHESIGYLDKLKDWYLSDCGKLQILPRRLPWKSLKNFLLNGCTSLENFIDIDSEMKCLSVLYIEGSGTRESLSSRCTSLERNFLDSIYKFQNIIVLRISTNLPRPSCNSFHGCVGYSFPQLKTLYLFGENVTELDFLEFDYFPALTRLDLRNTSTITIPESFIKFTTLRHLIILDCKHFEEIQGFPQSLEHLVARNCPSWNRKSSNKISSQVIAKKIAKWKQEGESQGVLADRVHEGERNQLHSNESSHSLYRSIGDFEAPGFEIPDEFNDRNDGNSISFLVGRNSRCIPIAVCVTFVPTNESFSYVVEFVVNGCSKFQWTGASDEGSESCRIWFISESMYEWEKKSRDSNLSKQSHFEVICRISRYRGLGYRKPMNPAAIPKKLGIHVECICCPHKSSIPDSLPLLPLFPTSYSEGDSVHAIAMETTNTNVFEYDLKRLHGYLNVSFSFPIDPEVHPLIPLPYSSNMDHEAFKTVSDLGHLKDFRNDGYDLSLSLNDSDASEREPPQVPDTSNGSNFGLGQIDLAGLTVSGGFDLGSSSVTHEFMNDDFDLYLSPPSKKKRTS</sequence>
<dbReference type="Gramene" id="QL11p051292:mrna">
    <property type="protein sequence ID" value="QL11p051292:mrna"/>
    <property type="gene ID" value="QL11p051292"/>
</dbReference>
<feature type="region of interest" description="Disordered" evidence="4">
    <location>
        <begin position="1222"/>
        <end position="1243"/>
    </location>
</feature>
<keyword evidence="2" id="KW-0677">Repeat</keyword>
<dbReference type="PANTHER" id="PTHR11017:SF570">
    <property type="entry name" value="DISEASE RESISTANCE PROTEIN (TIR-NBS CLASS)-RELATED"/>
    <property type="match status" value="1"/>
</dbReference>